<proteinExistence type="predicted"/>
<comment type="caution">
    <text evidence="1">The sequence shown here is derived from an EMBL/GenBank/DDBJ whole genome shotgun (WGS) entry which is preliminary data.</text>
</comment>
<dbReference type="EMBL" id="JAPFGC010000002">
    <property type="protein sequence ID" value="MDA0178033.1"/>
    <property type="molecule type" value="Genomic_DNA"/>
</dbReference>
<dbReference type="NCBIfam" id="NF033205">
    <property type="entry name" value="IPExxxVDY"/>
    <property type="match status" value="1"/>
</dbReference>
<evidence type="ECO:0000313" key="2">
    <source>
        <dbReference type="Proteomes" id="UP001149142"/>
    </source>
</evidence>
<protein>
    <submittedName>
        <fullName evidence="1">IPExxxVDY family protein</fullName>
    </submittedName>
</protein>
<organism evidence="1 2">
    <name type="scientific">Mesoflavibacter profundi</name>
    <dbReference type="NCBI Taxonomy" id="2708110"/>
    <lineage>
        <taxon>Bacteria</taxon>
        <taxon>Pseudomonadati</taxon>
        <taxon>Bacteroidota</taxon>
        <taxon>Flavobacteriia</taxon>
        <taxon>Flavobacteriales</taxon>
        <taxon>Flavobacteriaceae</taxon>
        <taxon>Mesoflavibacter</taxon>
    </lineage>
</organism>
<sequence>MAVKKLLLDDFFEEEQYILIGIHCTLEDYRLAFLINQVLDIRLKRKQEDVKFSKDNSSFSLYEFNQEKQHIIYYLVANSCKVKQDQQQDINTLFSNEAFLTTNKYLLPEFKKVNYLLKVETEFPLNKEKLILNKLLKIPQIVTAYSIDVDNLKTKNNLIFN</sequence>
<name>A0ABT4S290_9FLAO</name>
<evidence type="ECO:0000313" key="1">
    <source>
        <dbReference type="EMBL" id="MDA0178033.1"/>
    </source>
</evidence>
<accession>A0ABT4S290</accession>
<dbReference type="InterPro" id="IPR047690">
    <property type="entry name" value="IPExxxVDY_fam"/>
</dbReference>
<dbReference type="Proteomes" id="UP001149142">
    <property type="component" value="Unassembled WGS sequence"/>
</dbReference>
<reference evidence="1" key="1">
    <citation type="submission" date="2022-11" db="EMBL/GenBank/DDBJ databases">
        <title>Refractory cell wall polysaccharides provide important carbon source for microbial heterotrophs in the hadal ocean.</title>
        <authorList>
            <person name="Zhu X."/>
        </authorList>
    </citation>
    <scope>NUCLEOTIDE SEQUENCE</scope>
    <source>
        <strain evidence="1">MTRN7</strain>
    </source>
</reference>
<keyword evidence="2" id="KW-1185">Reference proteome</keyword>
<gene>
    <name evidence="1" type="ORF">OOZ35_11070</name>
</gene>
<dbReference type="RefSeq" id="WP_270005650.1">
    <property type="nucleotide sequence ID" value="NZ_CAXQEU010000076.1"/>
</dbReference>